<dbReference type="SUPFAM" id="SSF52266">
    <property type="entry name" value="SGNH hydrolase"/>
    <property type="match status" value="1"/>
</dbReference>
<name>A0A0G0BQQ4_9BACT</name>
<keyword evidence="2" id="KW-0472">Membrane</keyword>
<evidence type="ECO:0000313" key="4">
    <source>
        <dbReference type="EMBL" id="KKP71723.1"/>
    </source>
</evidence>
<dbReference type="InterPro" id="IPR013830">
    <property type="entry name" value="SGNH_hydro"/>
</dbReference>
<proteinExistence type="predicted"/>
<dbReference type="PANTHER" id="PTHR14209:SF19">
    <property type="entry name" value="ISOAMYL ACETATE-HYDROLYZING ESTERASE 1 HOMOLOG"/>
    <property type="match status" value="1"/>
</dbReference>
<feature type="domain" description="SGNH hydrolase-type esterase" evidence="3">
    <location>
        <begin position="39"/>
        <end position="214"/>
    </location>
</feature>
<keyword evidence="2" id="KW-1133">Transmembrane helix</keyword>
<organism evidence="4 5">
    <name type="scientific">Candidatus Roizmanbacteria bacterium GW2011_GWA2_35_19</name>
    <dbReference type="NCBI Taxonomy" id="1618478"/>
    <lineage>
        <taxon>Bacteria</taxon>
        <taxon>Candidatus Roizmaniibacteriota</taxon>
    </lineage>
</organism>
<dbReference type="Proteomes" id="UP000034457">
    <property type="component" value="Unassembled WGS sequence"/>
</dbReference>
<accession>A0A0G0BQQ4</accession>
<evidence type="ECO:0000259" key="3">
    <source>
        <dbReference type="Pfam" id="PF13472"/>
    </source>
</evidence>
<dbReference type="Gene3D" id="3.40.50.1110">
    <property type="entry name" value="SGNH hydrolase"/>
    <property type="match status" value="1"/>
</dbReference>
<evidence type="ECO:0000313" key="5">
    <source>
        <dbReference type="Proteomes" id="UP000034457"/>
    </source>
</evidence>
<evidence type="ECO:0000256" key="2">
    <source>
        <dbReference type="SAM" id="Phobius"/>
    </source>
</evidence>
<gene>
    <name evidence="4" type="ORF">UR68_C0028G0040</name>
</gene>
<dbReference type="STRING" id="1618478.UR68_C0028G0040"/>
<dbReference type="Pfam" id="PF13472">
    <property type="entry name" value="Lipase_GDSL_2"/>
    <property type="match status" value="1"/>
</dbReference>
<feature type="coiled-coil region" evidence="1">
    <location>
        <begin position="117"/>
        <end position="180"/>
    </location>
</feature>
<keyword evidence="2" id="KW-0812">Transmembrane</keyword>
<feature type="transmembrane region" description="Helical" evidence="2">
    <location>
        <begin position="7"/>
        <end position="24"/>
    </location>
</feature>
<dbReference type="InterPro" id="IPR045136">
    <property type="entry name" value="Iah1-like"/>
</dbReference>
<dbReference type="EMBL" id="LBQC01000028">
    <property type="protein sequence ID" value="KKP71723.1"/>
    <property type="molecule type" value="Genomic_DNA"/>
</dbReference>
<keyword evidence="1" id="KW-0175">Coiled coil</keyword>
<evidence type="ECO:0000256" key="1">
    <source>
        <dbReference type="SAM" id="Coils"/>
    </source>
</evidence>
<protein>
    <submittedName>
        <fullName evidence="4">Lipolytic protein G-D-S-L family</fullName>
    </submittedName>
</protein>
<sequence>MSNRLKQIIFLVVILIAVISLQVFNRKIYPQKGIKYVPIGDSYTIGLGVKEGERWPNILVDHLKKRGIDIYLASNPAVSGYTVRDAIEIEFPIVSKIKPDLVTVLVGANDNFSQRGIENYRNDLKELLNKLESLLEKPRNIVLITIPDHTKSPSFREYPKEEALKLIEEYNQIIKEEGKKRGLKVADIFPISQKLIDENDFVFDGLHPSVKSYQEWEKAIFPIVLEILRVN</sequence>
<dbReference type="InterPro" id="IPR036514">
    <property type="entry name" value="SGNH_hydro_sf"/>
</dbReference>
<dbReference type="PANTHER" id="PTHR14209">
    <property type="entry name" value="ISOAMYL ACETATE-HYDROLYZING ESTERASE 1"/>
    <property type="match status" value="1"/>
</dbReference>
<dbReference type="AlphaFoldDB" id="A0A0G0BQQ4"/>
<comment type="caution">
    <text evidence="4">The sequence shown here is derived from an EMBL/GenBank/DDBJ whole genome shotgun (WGS) entry which is preliminary data.</text>
</comment>
<reference evidence="4 5" key="1">
    <citation type="journal article" date="2015" name="Nature">
        <title>rRNA introns, odd ribosomes, and small enigmatic genomes across a large radiation of phyla.</title>
        <authorList>
            <person name="Brown C.T."/>
            <person name="Hug L.A."/>
            <person name="Thomas B.C."/>
            <person name="Sharon I."/>
            <person name="Castelle C.J."/>
            <person name="Singh A."/>
            <person name="Wilkins M.J."/>
            <person name="Williams K.H."/>
            <person name="Banfield J.F."/>
        </authorList>
    </citation>
    <scope>NUCLEOTIDE SEQUENCE [LARGE SCALE GENOMIC DNA]</scope>
</reference>